<accession>A0AAW9QLX0</accession>
<sequence length="124" mass="13897">MTYTLSIPTIEGYSWRDPADKLTRLADSVDRYLKHCGDELPSAQKDKLRFLIEGIRGNGRALATLAEIGLISGLEREIHRLRESIERVKNCLDEAKGPRELISHLSLVFNLATTISRVVLPLLG</sequence>
<evidence type="ECO:0000313" key="2">
    <source>
        <dbReference type="Proteomes" id="UP001328733"/>
    </source>
</evidence>
<dbReference type="AlphaFoldDB" id="A0AAW9QLX0"/>
<name>A0AAW9QLX0_9CHRO</name>
<dbReference type="EMBL" id="JBAFSM010000035">
    <property type="protein sequence ID" value="MEG3438795.1"/>
    <property type="molecule type" value="Genomic_DNA"/>
</dbReference>
<organism evidence="1 2">
    <name type="scientific">Pannus brasiliensis CCIBt3594</name>
    <dbReference type="NCBI Taxonomy" id="1427578"/>
    <lineage>
        <taxon>Bacteria</taxon>
        <taxon>Bacillati</taxon>
        <taxon>Cyanobacteriota</taxon>
        <taxon>Cyanophyceae</taxon>
        <taxon>Oscillatoriophycideae</taxon>
        <taxon>Chroococcales</taxon>
        <taxon>Microcystaceae</taxon>
        <taxon>Pannus</taxon>
    </lineage>
</organism>
<reference evidence="1 2" key="1">
    <citation type="submission" date="2024-01" db="EMBL/GenBank/DDBJ databases">
        <title>Genomic insights into the taxonomy and metabolism of the cyanobacterium Pannus brasiliensis CCIBt3594.</title>
        <authorList>
            <person name="Machado M."/>
            <person name="Botero N.B."/>
            <person name="Andreote A.P.D."/>
            <person name="Feitosa A.M.T."/>
            <person name="Popin R."/>
            <person name="Sivonen K."/>
            <person name="Fiore M.F."/>
        </authorList>
    </citation>
    <scope>NUCLEOTIDE SEQUENCE [LARGE SCALE GENOMIC DNA]</scope>
    <source>
        <strain evidence="1 2">CCIBt3594</strain>
    </source>
</reference>
<proteinExistence type="predicted"/>
<evidence type="ECO:0000313" key="1">
    <source>
        <dbReference type="EMBL" id="MEG3438795.1"/>
    </source>
</evidence>
<keyword evidence="2" id="KW-1185">Reference proteome</keyword>
<comment type="caution">
    <text evidence="1">The sequence shown here is derived from an EMBL/GenBank/DDBJ whole genome shotgun (WGS) entry which is preliminary data.</text>
</comment>
<gene>
    <name evidence="1" type="ORF">V0288_16835</name>
</gene>
<dbReference type="Proteomes" id="UP001328733">
    <property type="component" value="Unassembled WGS sequence"/>
</dbReference>
<protein>
    <submittedName>
        <fullName evidence="1">Uncharacterized protein</fullName>
    </submittedName>
</protein>